<dbReference type="EMBL" id="JBHLTR010000006">
    <property type="protein sequence ID" value="MFC0558890.1"/>
    <property type="molecule type" value="Genomic_DNA"/>
</dbReference>
<dbReference type="SUPFAM" id="SSF52540">
    <property type="entry name" value="P-loop containing nucleoside triphosphate hydrolases"/>
    <property type="match status" value="1"/>
</dbReference>
<evidence type="ECO:0000256" key="1">
    <source>
        <dbReference type="ARBA" id="ARBA00022448"/>
    </source>
</evidence>
<dbReference type="Proteomes" id="UP001589833">
    <property type="component" value="Unassembled WGS sequence"/>
</dbReference>
<proteinExistence type="predicted"/>
<dbReference type="RefSeq" id="WP_273839451.1">
    <property type="nucleotide sequence ID" value="NZ_JAQQWT010000001.1"/>
</dbReference>
<reference evidence="5 6" key="1">
    <citation type="submission" date="2024-09" db="EMBL/GenBank/DDBJ databases">
        <authorList>
            <person name="Sun Q."/>
            <person name="Mori K."/>
        </authorList>
    </citation>
    <scope>NUCLEOTIDE SEQUENCE [LARGE SCALE GENOMIC DNA]</scope>
    <source>
        <strain evidence="5 6">NCAIM B.02301</strain>
    </source>
</reference>
<name>A0ABV6NDQ4_9BACI</name>
<feature type="domain" description="ABC transporter" evidence="4">
    <location>
        <begin position="3"/>
        <end position="250"/>
    </location>
</feature>
<dbReference type="Gene3D" id="3.40.50.300">
    <property type="entry name" value="P-loop containing nucleotide triphosphate hydrolases"/>
    <property type="match status" value="1"/>
</dbReference>
<dbReference type="InterPro" id="IPR003593">
    <property type="entry name" value="AAA+_ATPase"/>
</dbReference>
<keyword evidence="6" id="KW-1185">Reference proteome</keyword>
<keyword evidence="1" id="KW-0813">Transport</keyword>
<dbReference type="PROSITE" id="PS50893">
    <property type="entry name" value="ABC_TRANSPORTER_2"/>
    <property type="match status" value="1"/>
</dbReference>
<dbReference type="InterPro" id="IPR003439">
    <property type="entry name" value="ABC_transporter-like_ATP-bd"/>
</dbReference>
<dbReference type="InterPro" id="IPR050319">
    <property type="entry name" value="ABC_transp_ATP-bind"/>
</dbReference>
<keyword evidence="3 5" id="KW-0067">ATP-binding</keyword>
<sequence length="256" mass="28464">MSVIVECLSKQYSKGISALDNISFRVKAGECLGIVGESGSGKSTLARVLLGLEPYNEGNLTFNGKPIAPKKRALLRQYRKSVQMIFQDSTSTLNPKLPIWKSILEPLDNFKEVTPSFLTAEGLSRKEMAEELLALVGLDKQMVDRYPGELSGGQKQRVSIARALSIEPSLLVCDEPTASLDVTVQVQILRLLKDLQKKTNMTIIFISHDIRAVTFLCEKVIVLRNGSIVDQFQLAELYHKDRHSYTKALIRAASIE</sequence>
<dbReference type="InterPro" id="IPR027417">
    <property type="entry name" value="P-loop_NTPase"/>
</dbReference>
<dbReference type="GO" id="GO:0005524">
    <property type="term" value="F:ATP binding"/>
    <property type="evidence" value="ECO:0007669"/>
    <property type="project" value="UniProtKB-KW"/>
</dbReference>
<dbReference type="PANTHER" id="PTHR43776">
    <property type="entry name" value="TRANSPORT ATP-BINDING PROTEIN"/>
    <property type="match status" value="1"/>
</dbReference>
<evidence type="ECO:0000313" key="6">
    <source>
        <dbReference type="Proteomes" id="UP001589833"/>
    </source>
</evidence>
<dbReference type="Pfam" id="PF00005">
    <property type="entry name" value="ABC_tran"/>
    <property type="match status" value="1"/>
</dbReference>
<dbReference type="CDD" id="cd03257">
    <property type="entry name" value="ABC_NikE_OppD_transporters"/>
    <property type="match status" value="1"/>
</dbReference>
<accession>A0ABV6NDQ4</accession>
<protein>
    <submittedName>
        <fullName evidence="5">ABC transporter ATP-binding protein</fullName>
    </submittedName>
</protein>
<evidence type="ECO:0000256" key="3">
    <source>
        <dbReference type="ARBA" id="ARBA00022840"/>
    </source>
</evidence>
<evidence type="ECO:0000256" key="2">
    <source>
        <dbReference type="ARBA" id="ARBA00022741"/>
    </source>
</evidence>
<keyword evidence="2" id="KW-0547">Nucleotide-binding</keyword>
<dbReference type="SMART" id="SM00382">
    <property type="entry name" value="AAA"/>
    <property type="match status" value="1"/>
</dbReference>
<gene>
    <name evidence="5" type="ORF">ACFFH4_07475</name>
</gene>
<evidence type="ECO:0000259" key="4">
    <source>
        <dbReference type="PROSITE" id="PS50893"/>
    </source>
</evidence>
<dbReference type="PROSITE" id="PS00211">
    <property type="entry name" value="ABC_TRANSPORTER_1"/>
    <property type="match status" value="1"/>
</dbReference>
<organism evidence="5 6">
    <name type="scientific">Halalkalibacter alkalisediminis</name>
    <dbReference type="NCBI Taxonomy" id="935616"/>
    <lineage>
        <taxon>Bacteria</taxon>
        <taxon>Bacillati</taxon>
        <taxon>Bacillota</taxon>
        <taxon>Bacilli</taxon>
        <taxon>Bacillales</taxon>
        <taxon>Bacillaceae</taxon>
        <taxon>Halalkalibacter</taxon>
    </lineage>
</organism>
<dbReference type="InterPro" id="IPR017871">
    <property type="entry name" value="ABC_transporter-like_CS"/>
</dbReference>
<comment type="caution">
    <text evidence="5">The sequence shown here is derived from an EMBL/GenBank/DDBJ whole genome shotgun (WGS) entry which is preliminary data.</text>
</comment>
<evidence type="ECO:0000313" key="5">
    <source>
        <dbReference type="EMBL" id="MFC0558890.1"/>
    </source>
</evidence>